<accession>A0AAD6HQC2</accession>
<sequence length="605" mass="67494">MAAPTRSARPKPVDWPTPPHLTIFVRNLKLLCLDQREGWPDITLRSLSPSSTNQRQRIRLIEWALYYLFATLDPEGTQNKLRPFFPPLEPLQSVNLRAAFFRALSELKKNGDLGRETILRKTMLDDCKGEKFDELLAVFSTTVLRKLLAASVPGTQWSAAMKLSAATSVSSGEYQNMLPLILAHQVSLGTTGARHARVHEAYDQFSQLLDRKKVELAEQAKKDLTQDLSHMQLEPEALARELRADWLGSEEWAATLVDGGAQSSTDSFLELPFSRAWALAADSSVDKLRGGSKQDLVVDLEARVLRLRTRVRKWHEFNESLRKERDANGSATGPTSKEPRLLFRDHQALTVASISKAVRQPTDRGRAMNSVDRSFVSNVNEAIARINGKPRNGFARGTSAYSMEVDTSSSSSKQWSNYQAPAPRSPDKTKTSLPRTNSEPIEQSPEPESIQASPLIVRLSPDQSPISEDEPTLEPIKMKSSTSSYTLVERTRRSMSLIPPLPAHEAPPQHRLRRGPRTSFPVNQFETPRKSSRGRSGASTPQDKLFEEGAEYNSVFKSRPRVANSPISSPAVHASPSFDEDEFDLDQSGAEWGDVDSPLTTSRYR</sequence>
<reference evidence="3" key="2">
    <citation type="submission" date="2023-01" db="EMBL/GenBank/DDBJ databases">
        <authorList>
            <person name="Petersen C."/>
        </authorList>
    </citation>
    <scope>NUCLEOTIDE SEQUENCE</scope>
    <source>
        <strain evidence="3">IBT 17514</strain>
    </source>
</reference>
<comment type="caution">
    <text evidence="3">The sequence shown here is derived from an EMBL/GenBank/DDBJ whole genome shotgun (WGS) entry which is preliminary data.</text>
</comment>
<organism evidence="3 4">
    <name type="scientific">Penicillium malachiteum</name>
    <dbReference type="NCBI Taxonomy" id="1324776"/>
    <lineage>
        <taxon>Eukaryota</taxon>
        <taxon>Fungi</taxon>
        <taxon>Dikarya</taxon>
        <taxon>Ascomycota</taxon>
        <taxon>Pezizomycotina</taxon>
        <taxon>Eurotiomycetes</taxon>
        <taxon>Eurotiomycetidae</taxon>
        <taxon>Eurotiales</taxon>
        <taxon>Aspergillaceae</taxon>
        <taxon>Penicillium</taxon>
    </lineage>
</organism>
<keyword evidence="4" id="KW-1185">Reference proteome</keyword>
<evidence type="ECO:0000259" key="2">
    <source>
        <dbReference type="Pfam" id="PF14661"/>
    </source>
</evidence>
<dbReference type="Proteomes" id="UP001215712">
    <property type="component" value="Unassembled WGS sequence"/>
</dbReference>
<reference evidence="3" key="1">
    <citation type="journal article" date="2023" name="IMA Fungus">
        <title>Comparative genomic study of the Penicillium genus elucidates a diverse pangenome and 15 lateral gene transfer events.</title>
        <authorList>
            <person name="Petersen C."/>
            <person name="Sorensen T."/>
            <person name="Nielsen M.R."/>
            <person name="Sondergaard T.E."/>
            <person name="Sorensen J.L."/>
            <person name="Fitzpatrick D.A."/>
            <person name="Frisvad J.C."/>
            <person name="Nielsen K.L."/>
        </authorList>
    </citation>
    <scope>NUCLEOTIDE SEQUENCE</scope>
    <source>
        <strain evidence="3">IBT 17514</strain>
    </source>
</reference>
<gene>
    <name evidence="3" type="ORF">N7493_003556</name>
</gene>
<feature type="compositionally biased region" description="Low complexity" evidence="1">
    <location>
        <begin position="438"/>
        <end position="451"/>
    </location>
</feature>
<evidence type="ECO:0000313" key="3">
    <source>
        <dbReference type="EMBL" id="KAJ5732075.1"/>
    </source>
</evidence>
<dbReference type="AlphaFoldDB" id="A0AAD6HQC2"/>
<feature type="domain" description="HAUS augmin-like complex subunit 6 N-terminal" evidence="2">
    <location>
        <begin position="24"/>
        <end position="228"/>
    </location>
</feature>
<name>A0AAD6HQC2_9EURO</name>
<dbReference type="GO" id="GO:0051225">
    <property type="term" value="P:spindle assembly"/>
    <property type="evidence" value="ECO:0007669"/>
    <property type="project" value="InterPro"/>
</dbReference>
<dbReference type="PANTHER" id="PTHR16151:SF2">
    <property type="entry name" value="HAUS AUGMIN-LIKE COMPLEX SUBUNIT 6"/>
    <property type="match status" value="1"/>
</dbReference>
<dbReference type="PANTHER" id="PTHR16151">
    <property type="entry name" value="HAUS AUGMIN-LIKE COMPLEX SUBUNIT 6"/>
    <property type="match status" value="1"/>
</dbReference>
<dbReference type="GO" id="GO:1990498">
    <property type="term" value="C:mitotic spindle microtubule"/>
    <property type="evidence" value="ECO:0007669"/>
    <property type="project" value="TreeGrafter"/>
</dbReference>
<feature type="region of interest" description="Disordered" evidence="1">
    <location>
        <begin position="497"/>
        <end position="605"/>
    </location>
</feature>
<dbReference type="InterPro" id="IPR028163">
    <property type="entry name" value="HAUS_6_N"/>
</dbReference>
<protein>
    <recommendedName>
        <fullName evidence="2">HAUS augmin-like complex subunit 6 N-terminal domain-containing protein</fullName>
    </recommendedName>
</protein>
<dbReference type="Pfam" id="PF14661">
    <property type="entry name" value="HAUS6_N"/>
    <property type="match status" value="1"/>
</dbReference>
<dbReference type="GO" id="GO:0008017">
    <property type="term" value="F:microtubule binding"/>
    <property type="evidence" value="ECO:0007669"/>
    <property type="project" value="TreeGrafter"/>
</dbReference>
<evidence type="ECO:0000313" key="4">
    <source>
        <dbReference type="Proteomes" id="UP001215712"/>
    </source>
</evidence>
<evidence type="ECO:0000256" key="1">
    <source>
        <dbReference type="SAM" id="MobiDB-lite"/>
    </source>
</evidence>
<feature type="region of interest" description="Disordered" evidence="1">
    <location>
        <begin position="405"/>
        <end position="484"/>
    </location>
</feature>
<dbReference type="InterPro" id="IPR026797">
    <property type="entry name" value="HAUS_6"/>
</dbReference>
<dbReference type="GO" id="GO:0070652">
    <property type="term" value="C:HAUS complex"/>
    <property type="evidence" value="ECO:0007669"/>
    <property type="project" value="InterPro"/>
</dbReference>
<proteinExistence type="predicted"/>
<dbReference type="EMBL" id="JAQJAN010000004">
    <property type="protein sequence ID" value="KAJ5732075.1"/>
    <property type="molecule type" value="Genomic_DNA"/>
</dbReference>
<feature type="compositionally biased region" description="Polar residues" evidence="1">
    <location>
        <begin position="405"/>
        <end position="419"/>
    </location>
</feature>